<dbReference type="GO" id="GO:0031048">
    <property type="term" value="P:regulatory ncRNA-mediated heterochromatin formation"/>
    <property type="evidence" value="ECO:0007669"/>
    <property type="project" value="TreeGrafter"/>
</dbReference>
<dbReference type="AlphaFoldDB" id="A0A2R6NZA4"/>
<dbReference type="PANTHER" id="PTHR10887">
    <property type="entry name" value="DNA2/NAM7 HELICASE FAMILY"/>
    <property type="match status" value="1"/>
</dbReference>
<dbReference type="SUPFAM" id="SSF52540">
    <property type="entry name" value="P-loop containing nucleoside triphosphate hydrolases"/>
    <property type="match status" value="1"/>
</dbReference>
<feature type="region of interest" description="Disordered" evidence="1">
    <location>
        <begin position="22"/>
        <end position="43"/>
    </location>
</feature>
<dbReference type="STRING" id="98765.A0A2R6NZA4"/>
<dbReference type="InterPro" id="IPR041677">
    <property type="entry name" value="DNA2/NAM7_AAA_11"/>
</dbReference>
<reference evidence="3 4" key="1">
    <citation type="submission" date="2018-02" db="EMBL/GenBank/DDBJ databases">
        <title>Genome sequence of the basidiomycete white-rot fungus Phlebia centrifuga.</title>
        <authorList>
            <person name="Granchi Z."/>
            <person name="Peng M."/>
            <person name="de Vries R.P."/>
            <person name="Hilden K."/>
            <person name="Makela M.R."/>
            <person name="Grigoriev I."/>
            <person name="Riley R."/>
        </authorList>
    </citation>
    <scope>NUCLEOTIDE SEQUENCE [LARGE SCALE GENOMIC DNA]</scope>
    <source>
        <strain evidence="3 4">FBCC195</strain>
    </source>
</reference>
<proteinExistence type="predicted"/>
<keyword evidence="4" id="KW-1185">Reference proteome</keyword>
<dbReference type="OrthoDB" id="2423195at2759"/>
<evidence type="ECO:0000259" key="2">
    <source>
        <dbReference type="Pfam" id="PF13086"/>
    </source>
</evidence>
<comment type="caution">
    <text evidence="3">The sequence shown here is derived from an EMBL/GenBank/DDBJ whole genome shotgun (WGS) entry which is preliminary data.</text>
</comment>
<dbReference type="Proteomes" id="UP000186601">
    <property type="component" value="Unassembled WGS sequence"/>
</dbReference>
<sequence length="178" mass="19496">MVPGRAKIGTSPFSVGRKVVDLPGLTLTPPTQQSRPSGPPGTGKSYTGVELLRVLLANDAGPILMIAFTNCALDHMLCSVLDASITQKIVRLGSRSADERIAEFNSVETAIELAGKSRLDRAFAGHHWELKQVEEEFQTFKISVDTENILEYIEVALPIHFQDIIDPPEGLPPYEESR</sequence>
<dbReference type="InterPro" id="IPR045055">
    <property type="entry name" value="DNA2/NAM7-like"/>
</dbReference>
<protein>
    <recommendedName>
        <fullName evidence="2">DNA2/NAM7 helicase helicase domain-containing protein</fullName>
    </recommendedName>
</protein>
<gene>
    <name evidence="3" type="ORF">PHLCEN_2v6700</name>
</gene>
<dbReference type="Pfam" id="PF13086">
    <property type="entry name" value="AAA_11"/>
    <property type="match status" value="1"/>
</dbReference>
<accession>A0A2R6NZA4</accession>
<dbReference type="Gene3D" id="3.40.50.300">
    <property type="entry name" value="P-loop containing nucleotide triphosphate hydrolases"/>
    <property type="match status" value="1"/>
</dbReference>
<organism evidence="3 4">
    <name type="scientific">Hermanssonia centrifuga</name>
    <dbReference type="NCBI Taxonomy" id="98765"/>
    <lineage>
        <taxon>Eukaryota</taxon>
        <taxon>Fungi</taxon>
        <taxon>Dikarya</taxon>
        <taxon>Basidiomycota</taxon>
        <taxon>Agaricomycotina</taxon>
        <taxon>Agaricomycetes</taxon>
        <taxon>Polyporales</taxon>
        <taxon>Meruliaceae</taxon>
        <taxon>Hermanssonia</taxon>
    </lineage>
</organism>
<dbReference type="EMBL" id="MLYV02000650">
    <property type="protein sequence ID" value="PSR80546.1"/>
    <property type="molecule type" value="Genomic_DNA"/>
</dbReference>
<dbReference type="GO" id="GO:0031380">
    <property type="term" value="C:nuclear RNA-directed RNA polymerase complex"/>
    <property type="evidence" value="ECO:0007669"/>
    <property type="project" value="TreeGrafter"/>
</dbReference>
<dbReference type="GO" id="GO:0004386">
    <property type="term" value="F:helicase activity"/>
    <property type="evidence" value="ECO:0007669"/>
    <property type="project" value="InterPro"/>
</dbReference>
<feature type="domain" description="DNA2/NAM7 helicase helicase" evidence="2">
    <location>
        <begin position="37"/>
        <end position="108"/>
    </location>
</feature>
<dbReference type="InterPro" id="IPR027417">
    <property type="entry name" value="P-loop_NTPase"/>
</dbReference>
<name>A0A2R6NZA4_9APHY</name>
<evidence type="ECO:0000313" key="3">
    <source>
        <dbReference type="EMBL" id="PSR80546.1"/>
    </source>
</evidence>
<dbReference type="PANTHER" id="PTHR10887:SF445">
    <property type="entry name" value="NFX1-TYPE ZINC FINGER-CONTAINING PROTEIN 1"/>
    <property type="match status" value="1"/>
</dbReference>
<evidence type="ECO:0000256" key="1">
    <source>
        <dbReference type="SAM" id="MobiDB-lite"/>
    </source>
</evidence>
<evidence type="ECO:0000313" key="4">
    <source>
        <dbReference type="Proteomes" id="UP000186601"/>
    </source>
</evidence>